<proteinExistence type="predicted"/>
<name>A0A0V1GWD8_9BILA</name>
<reference evidence="1 2" key="1">
    <citation type="submission" date="2015-01" db="EMBL/GenBank/DDBJ databases">
        <title>Evolution of Trichinella species and genotypes.</title>
        <authorList>
            <person name="Korhonen P.K."/>
            <person name="Edoardo P."/>
            <person name="Giuseppe L.R."/>
            <person name="Gasser R.B."/>
        </authorList>
    </citation>
    <scope>NUCLEOTIDE SEQUENCE [LARGE SCALE GENOMIC DNA]</scope>
    <source>
        <strain evidence="1">ISS1029</strain>
    </source>
</reference>
<gene>
    <name evidence="1" type="ORF">T11_7051</name>
</gene>
<accession>A0A0V1GWD8</accession>
<comment type="caution">
    <text evidence="1">The sequence shown here is derived from an EMBL/GenBank/DDBJ whole genome shotgun (WGS) entry which is preliminary data.</text>
</comment>
<sequence length="138" mass="16219">MHMMHWPVPKIRQPIILNAIKDSELNMQIKLPVMRKGKFDCLTYSSAAFEVLSQASCNTLQQSATIIERWNKIEQYTLYSCNLITQQASTFVQILKLHCLFHFKISEVWNKKKFMQLGDQQLPPLYQRVVVVVVHWIL</sequence>
<dbReference type="AlphaFoldDB" id="A0A0V1GWD8"/>
<dbReference type="Proteomes" id="UP000055024">
    <property type="component" value="Unassembled WGS sequence"/>
</dbReference>
<evidence type="ECO:0000313" key="1">
    <source>
        <dbReference type="EMBL" id="KRZ02652.1"/>
    </source>
</evidence>
<organism evidence="1 2">
    <name type="scientific">Trichinella zimbabwensis</name>
    <dbReference type="NCBI Taxonomy" id="268475"/>
    <lineage>
        <taxon>Eukaryota</taxon>
        <taxon>Metazoa</taxon>
        <taxon>Ecdysozoa</taxon>
        <taxon>Nematoda</taxon>
        <taxon>Enoplea</taxon>
        <taxon>Dorylaimia</taxon>
        <taxon>Trichinellida</taxon>
        <taxon>Trichinellidae</taxon>
        <taxon>Trichinella</taxon>
    </lineage>
</organism>
<dbReference type="OrthoDB" id="10559976at2759"/>
<dbReference type="EMBL" id="JYDP01000221">
    <property type="protein sequence ID" value="KRZ02652.1"/>
    <property type="molecule type" value="Genomic_DNA"/>
</dbReference>
<keyword evidence="2" id="KW-1185">Reference proteome</keyword>
<protein>
    <submittedName>
        <fullName evidence="1">Uncharacterized protein</fullName>
    </submittedName>
</protein>
<evidence type="ECO:0000313" key="2">
    <source>
        <dbReference type="Proteomes" id="UP000055024"/>
    </source>
</evidence>